<feature type="chain" id="PRO_5019337439" description="DUF2059 domain-containing protein" evidence="1">
    <location>
        <begin position="24"/>
        <end position="282"/>
    </location>
</feature>
<dbReference type="OrthoDB" id="7063225at2"/>
<organism evidence="2 3">
    <name type="scientific">Salinisphaera orenii YIM 95161</name>
    <dbReference type="NCBI Taxonomy" id="1051139"/>
    <lineage>
        <taxon>Bacteria</taxon>
        <taxon>Pseudomonadati</taxon>
        <taxon>Pseudomonadota</taxon>
        <taxon>Gammaproteobacteria</taxon>
        <taxon>Salinisphaerales</taxon>
        <taxon>Salinisphaeraceae</taxon>
        <taxon>Salinisphaera</taxon>
    </lineage>
</organism>
<comment type="caution">
    <text evidence="2">The sequence shown here is derived from an EMBL/GenBank/DDBJ whole genome shotgun (WGS) entry which is preliminary data.</text>
</comment>
<name>A0A423PK18_9GAMM</name>
<feature type="signal peptide" evidence="1">
    <location>
        <begin position="1"/>
        <end position="23"/>
    </location>
</feature>
<dbReference type="PROSITE" id="PS51257">
    <property type="entry name" value="PROKAR_LIPOPROTEIN"/>
    <property type="match status" value="1"/>
</dbReference>
<dbReference type="Proteomes" id="UP000285123">
    <property type="component" value="Unassembled WGS sequence"/>
</dbReference>
<accession>A0A423PK18</accession>
<dbReference type="EMBL" id="AYKF01000107">
    <property type="protein sequence ID" value="ROO25929.1"/>
    <property type="molecule type" value="Genomic_DNA"/>
</dbReference>
<evidence type="ECO:0000313" key="2">
    <source>
        <dbReference type="EMBL" id="ROO25929.1"/>
    </source>
</evidence>
<evidence type="ECO:0000256" key="1">
    <source>
        <dbReference type="SAM" id="SignalP"/>
    </source>
</evidence>
<proteinExistence type="predicted"/>
<dbReference type="RefSeq" id="WP_123591924.1">
    <property type="nucleotide sequence ID" value="NZ_AYKF01000107.1"/>
</dbReference>
<evidence type="ECO:0008006" key="4">
    <source>
        <dbReference type="Google" id="ProtNLM"/>
    </source>
</evidence>
<protein>
    <recommendedName>
        <fullName evidence="4">DUF2059 domain-containing protein</fullName>
    </recommendedName>
</protein>
<gene>
    <name evidence="2" type="ORF">SAHL_13465</name>
</gene>
<dbReference type="AlphaFoldDB" id="A0A423PK18"/>
<reference evidence="2 3" key="1">
    <citation type="submission" date="2013-10" db="EMBL/GenBank/DDBJ databases">
        <title>Salinisphaera halophila YIM 95161 Genome Sequencing.</title>
        <authorList>
            <person name="Lai Q."/>
            <person name="Li C."/>
            <person name="Shao Z."/>
        </authorList>
    </citation>
    <scope>NUCLEOTIDE SEQUENCE [LARGE SCALE GENOMIC DNA]</scope>
    <source>
        <strain evidence="2 3">YIM 95161</strain>
    </source>
</reference>
<keyword evidence="1" id="KW-0732">Signal</keyword>
<sequence>MKPLAKSYLMMALAAALTVTGCASGPTGEQAQTAASNRVIEAYNVPDLLAQAAPAVVESLENNVPDSVSQAERQRLRDAVYDVYAPETLQAGVAERLRERAAEADRKPALASAADKLAAPLATRMIELESAAGSDDFAEGFRAFVDQPATEARKQRLRIIDGLADDMEVISLQTEFNVTLLRGMINGRNAVVDPAQQASDSRVEQMVGNTREGIRDQLEQRVPLMLLYVYRDVDDATLQQYADLQAESDMTWTNQALRQAITETLAAAGERIPDQMNAGTGA</sequence>
<evidence type="ECO:0000313" key="3">
    <source>
        <dbReference type="Proteomes" id="UP000285123"/>
    </source>
</evidence>